<dbReference type="EMBL" id="CP108084">
    <property type="protein sequence ID" value="WUP51852.1"/>
    <property type="molecule type" value="Genomic_DNA"/>
</dbReference>
<feature type="domain" description="DUF397" evidence="2">
    <location>
        <begin position="7"/>
        <end position="61"/>
    </location>
</feature>
<evidence type="ECO:0000256" key="1">
    <source>
        <dbReference type="SAM" id="MobiDB-lite"/>
    </source>
</evidence>
<evidence type="ECO:0000259" key="2">
    <source>
        <dbReference type="Pfam" id="PF04149"/>
    </source>
</evidence>
<protein>
    <submittedName>
        <fullName evidence="3">DUF397 domain-containing protein</fullName>
    </submittedName>
</protein>
<feature type="region of interest" description="Disordered" evidence="1">
    <location>
        <begin position="1"/>
        <end position="22"/>
    </location>
</feature>
<dbReference type="RefSeq" id="WP_328852972.1">
    <property type="nucleotide sequence ID" value="NZ_CP108084.1"/>
</dbReference>
<keyword evidence="4" id="KW-1185">Reference proteome</keyword>
<dbReference type="InterPro" id="IPR007278">
    <property type="entry name" value="DUF397"/>
</dbReference>
<dbReference type="Proteomes" id="UP001432190">
    <property type="component" value="Chromosome"/>
</dbReference>
<accession>A0ABZ1SF35</accession>
<sequence length="67" mass="6858">MTDLTGAVWRKSTRSGGNGGDCVEVATNLPGVVAVRDSKDPDGPVLAFTPATWTAFVAAAKRPDLAA</sequence>
<dbReference type="Pfam" id="PF04149">
    <property type="entry name" value="DUF397"/>
    <property type="match status" value="1"/>
</dbReference>
<gene>
    <name evidence="3" type="ORF">OG994_10205</name>
</gene>
<reference evidence="3" key="1">
    <citation type="submission" date="2022-10" db="EMBL/GenBank/DDBJ databases">
        <title>The complete genomes of actinobacterial strains from the NBC collection.</title>
        <authorList>
            <person name="Joergensen T.S."/>
            <person name="Alvarez Arevalo M."/>
            <person name="Sterndorff E.B."/>
            <person name="Faurdal D."/>
            <person name="Vuksanovic O."/>
            <person name="Mourched A.-S."/>
            <person name="Charusanti P."/>
            <person name="Shaw S."/>
            <person name="Blin K."/>
            <person name="Weber T."/>
        </authorList>
    </citation>
    <scope>NUCLEOTIDE SEQUENCE</scope>
    <source>
        <strain evidence="3">NBC_00256</strain>
    </source>
</reference>
<organism evidence="3 4">
    <name type="scientific">Micromonospora globbae</name>
    <dbReference type="NCBI Taxonomy" id="1894969"/>
    <lineage>
        <taxon>Bacteria</taxon>
        <taxon>Bacillati</taxon>
        <taxon>Actinomycetota</taxon>
        <taxon>Actinomycetes</taxon>
        <taxon>Micromonosporales</taxon>
        <taxon>Micromonosporaceae</taxon>
        <taxon>Micromonospora</taxon>
    </lineage>
</organism>
<evidence type="ECO:0000313" key="3">
    <source>
        <dbReference type="EMBL" id="WUP51852.1"/>
    </source>
</evidence>
<proteinExistence type="predicted"/>
<evidence type="ECO:0000313" key="4">
    <source>
        <dbReference type="Proteomes" id="UP001432190"/>
    </source>
</evidence>
<name>A0ABZ1SF35_9ACTN</name>